<evidence type="ECO:0000256" key="7">
    <source>
        <dbReference type="SAM" id="Phobius"/>
    </source>
</evidence>
<dbReference type="GO" id="GO:0009653">
    <property type="term" value="P:anatomical structure morphogenesis"/>
    <property type="evidence" value="ECO:0007669"/>
    <property type="project" value="UniProtKB-ARBA"/>
</dbReference>
<dbReference type="PROSITE" id="PS00290">
    <property type="entry name" value="IG_MHC"/>
    <property type="match status" value="1"/>
</dbReference>
<feature type="domain" description="Ig-like" evidence="8">
    <location>
        <begin position="676"/>
        <end position="770"/>
    </location>
</feature>
<dbReference type="Pfam" id="PF13895">
    <property type="entry name" value="Ig_2"/>
    <property type="match status" value="1"/>
</dbReference>
<feature type="transmembrane region" description="Helical" evidence="7">
    <location>
        <begin position="1231"/>
        <end position="1256"/>
    </location>
</feature>
<feature type="domain" description="Ig-like" evidence="8">
    <location>
        <begin position="234"/>
        <end position="323"/>
    </location>
</feature>
<proteinExistence type="predicted"/>
<dbReference type="PANTHER" id="PTHR11640:SF136">
    <property type="entry name" value="NEPHRIN"/>
    <property type="match status" value="1"/>
</dbReference>
<feature type="domain" description="Ig-like" evidence="8">
    <location>
        <begin position="433"/>
        <end position="471"/>
    </location>
</feature>
<dbReference type="CDD" id="cd12087">
    <property type="entry name" value="TM_EGFR-like"/>
    <property type="match status" value="1"/>
</dbReference>
<dbReference type="PANTHER" id="PTHR11640">
    <property type="entry name" value="NEPHRIN"/>
    <property type="match status" value="1"/>
</dbReference>
<dbReference type="PROSITE" id="PS50853">
    <property type="entry name" value="FN3"/>
    <property type="match status" value="1"/>
</dbReference>
<organism evidence="10">
    <name type="scientific">Timema californicum</name>
    <name type="common">California timema</name>
    <name type="synonym">Walking stick</name>
    <dbReference type="NCBI Taxonomy" id="61474"/>
    <lineage>
        <taxon>Eukaryota</taxon>
        <taxon>Metazoa</taxon>
        <taxon>Ecdysozoa</taxon>
        <taxon>Arthropoda</taxon>
        <taxon>Hexapoda</taxon>
        <taxon>Insecta</taxon>
        <taxon>Pterygota</taxon>
        <taxon>Neoptera</taxon>
        <taxon>Polyneoptera</taxon>
        <taxon>Phasmatodea</taxon>
        <taxon>Timematodea</taxon>
        <taxon>Timematoidea</taxon>
        <taxon>Timematidae</taxon>
        <taxon>Timema</taxon>
    </lineage>
</organism>
<accession>A0A7R9PAH9</accession>
<keyword evidence="3" id="KW-1015">Disulfide bond</keyword>
<sequence length="1479" mass="162970">MLELMSSSSVTHLNRDIRGTVSGLLQPLFPSPYHGRLVMVTNPGGAIVRVQYQCFSAVIPGFPRYSVIGDSRSGVYNLRISNATLDDDAEFQCQVGPARFNKAIRANARLSVISPPSSIEIVDRAPNSKIEIRENEEFQLECLVKNAKPAARIVWYRGNVELKLDKRVDTTTEAETGREHKAKRYNVLSRITLQPTAEDDYADYTCEARHEALPSDMPMRVTVQLSVLYPPGVPYIEGYTEGETIRRGQTVELVCRSRGGNPPAQLIWYKNGEQIRMAYRTAGRLSENVYTFTADASDNKAHYRCEASNVMSPAPLKTEIELTVLSQFCAIIYKLYSSVDNESNVKESDDDEEMVAEEAAGSSHSDLYEAFQTAMNWLENPPRWRSWLIRFYVLSSTAEDGGIEVRISRGNLRGRRHNSYFRLRDVAAKKLAPAQVSISGPTEARVGDSVPLTCTTANSNPPAEVKWMVAGRHVRNATSRTVVSPEGGWVTTSNITAMVGPNRRSLVVICHGLNMQLTENVVSTHTINVLYPPSPPIIHGYSEGVNLAAGTVQKISCISSGGNPLATITWYKNDKKHSQMCHTNCRGQRTRNRSSLRAGATLDIETSAAPHVLSPPCFSYIKINSVTKVTDRSVSAEVTILTNVTDNEARYKCEASNSATEIPLFETVTLDVYFPPDHVVIRKEPLELVNNKPATLTCDSSSSNPEARLSWWREGIPVPGVMNVTRAGLHGGKVSSIVLPLNITPELNGIVYTCQAINEALQRSVHDAITLEVLYKPIFEELPSETQIGVEGKPLVMSLKATGNPSSIVYTWTKDGSVLGKGLTTDGPVLNITRLKREDAGVYMCEAVNSEGSTAVKINLTVHYSATVTEVPEFIMVSPGDDAQLYCVVEGNPMSEKYVVWKREGFSEMDERTQQSFRNNTSYLMVKQPTREYNGLFDCVANNGIGNETVKSVHLIVKYKPEIDTSPKISKAASNTGDTARLMCRATGAPTVRFTWSREGASIPNNNKTEKYFVDLVTYESVLLVQHVRPADYGGYECVVRNEIGFATTTVRLDVTSAPDTPSSLTVQNVTHDSVTLSWVPGFDGGMEPSYRIRYRHSATLSEGYTYVDVVAPNATSYTVSGLSMATDYTFSIMSFNKLGSSKYLPDLLQVKTSSEAPPSFHSPSQDVDSLSGGEGRMSGLVIVVVNGGGHGATHAQCATCRLLPASTRQQETHRTQIISNILSKADTPRLIIIGVAVTGTLLVLINVALVICFIYRKRNRRLKEATSEQSSSKSATIEMYAPSSYNETVTGETLSSVSEKSESYSNGDSNQEYLEDGTKAAASTYLIDQVEYPYPYPTYEMQHQPKHHEEVDNLNRNTYNHTVEDCKLSTLPLRVPGGKLHYGTLPPPHQTDGPYYNISPDARYIPYPPQMEFSHLPTQQPPNTGSLRRPQHRVAVVPPDVTVSHNPPLQNGPPPPLLSTFNPSLSYPLAMETEGHLV</sequence>
<keyword evidence="4" id="KW-0325">Glycoprotein</keyword>
<keyword evidence="2 7" id="KW-0472">Membrane</keyword>
<dbReference type="InterPro" id="IPR003599">
    <property type="entry name" value="Ig_sub"/>
</dbReference>
<dbReference type="GO" id="GO:0005886">
    <property type="term" value="C:plasma membrane"/>
    <property type="evidence" value="ECO:0007669"/>
    <property type="project" value="TreeGrafter"/>
</dbReference>
<dbReference type="InterPro" id="IPR003961">
    <property type="entry name" value="FN3_dom"/>
</dbReference>
<dbReference type="GO" id="GO:0030154">
    <property type="term" value="P:cell differentiation"/>
    <property type="evidence" value="ECO:0007669"/>
    <property type="project" value="UniProtKB-ARBA"/>
</dbReference>
<dbReference type="InterPro" id="IPR051275">
    <property type="entry name" value="Cell_adhesion_signaling"/>
</dbReference>
<feature type="domain" description="Ig-like" evidence="8">
    <location>
        <begin position="866"/>
        <end position="954"/>
    </location>
</feature>
<evidence type="ECO:0000259" key="9">
    <source>
        <dbReference type="PROSITE" id="PS50853"/>
    </source>
</evidence>
<dbReference type="InterPro" id="IPR003006">
    <property type="entry name" value="Ig/MHC_CS"/>
</dbReference>
<feature type="region of interest" description="Disordered" evidence="6">
    <location>
        <begin position="1289"/>
        <end position="1313"/>
    </location>
</feature>
<dbReference type="Pfam" id="PF13927">
    <property type="entry name" value="Ig_3"/>
    <property type="match status" value="4"/>
</dbReference>
<dbReference type="PROSITE" id="PS50835">
    <property type="entry name" value="IG_LIKE"/>
    <property type="match status" value="8"/>
</dbReference>
<dbReference type="SUPFAM" id="SSF48726">
    <property type="entry name" value="Immunoglobulin"/>
    <property type="match status" value="9"/>
</dbReference>
<dbReference type="InterPro" id="IPR036179">
    <property type="entry name" value="Ig-like_dom_sf"/>
</dbReference>
<keyword evidence="5" id="KW-0393">Immunoglobulin domain</keyword>
<evidence type="ECO:0000256" key="5">
    <source>
        <dbReference type="ARBA" id="ARBA00023319"/>
    </source>
</evidence>
<dbReference type="FunFam" id="2.60.40.10:FF:000032">
    <property type="entry name" value="palladin isoform X1"/>
    <property type="match status" value="1"/>
</dbReference>
<reference evidence="10" key="1">
    <citation type="submission" date="2020-11" db="EMBL/GenBank/DDBJ databases">
        <authorList>
            <person name="Tran Van P."/>
        </authorList>
    </citation>
    <scope>NUCLEOTIDE SEQUENCE</scope>
</reference>
<dbReference type="SMART" id="SM00409">
    <property type="entry name" value="IG"/>
    <property type="match status" value="8"/>
</dbReference>
<feature type="domain" description="Ig-like" evidence="8">
    <location>
        <begin position="535"/>
        <end position="669"/>
    </location>
</feature>
<keyword evidence="7" id="KW-0812">Transmembrane</keyword>
<dbReference type="SMART" id="SM00408">
    <property type="entry name" value="IGc2"/>
    <property type="match status" value="7"/>
</dbReference>
<dbReference type="InterPro" id="IPR036116">
    <property type="entry name" value="FN3_sf"/>
</dbReference>
<protein>
    <submittedName>
        <fullName evidence="10">(California timema) hypothetical protein</fullName>
    </submittedName>
</protein>
<evidence type="ECO:0000256" key="3">
    <source>
        <dbReference type="ARBA" id="ARBA00023157"/>
    </source>
</evidence>
<feature type="domain" description="Ig-like" evidence="8">
    <location>
        <begin position="116"/>
        <end position="222"/>
    </location>
</feature>
<dbReference type="InterPro" id="IPR013783">
    <property type="entry name" value="Ig-like_fold"/>
</dbReference>
<dbReference type="Pfam" id="PF08205">
    <property type="entry name" value="C2-set_2"/>
    <property type="match status" value="2"/>
</dbReference>
<evidence type="ECO:0000259" key="8">
    <source>
        <dbReference type="PROSITE" id="PS50835"/>
    </source>
</evidence>
<evidence type="ECO:0000313" key="10">
    <source>
        <dbReference type="EMBL" id="CAD7575697.1"/>
    </source>
</evidence>
<dbReference type="Gene3D" id="2.60.40.10">
    <property type="entry name" value="Immunoglobulins"/>
    <property type="match status" value="10"/>
</dbReference>
<feature type="domain" description="Ig-like" evidence="8">
    <location>
        <begin position="777"/>
        <end position="861"/>
    </location>
</feature>
<dbReference type="InterPro" id="IPR013162">
    <property type="entry name" value="CD80_C2-set"/>
</dbReference>
<keyword evidence="7" id="KW-1133">Transmembrane helix</keyword>
<dbReference type="InterPro" id="IPR007110">
    <property type="entry name" value="Ig-like_dom"/>
</dbReference>
<feature type="domain" description="Fibronectin type-III" evidence="9">
    <location>
        <begin position="1061"/>
        <end position="1156"/>
    </location>
</feature>
<evidence type="ECO:0000256" key="4">
    <source>
        <dbReference type="ARBA" id="ARBA00023180"/>
    </source>
</evidence>
<gene>
    <name evidence="10" type="ORF">TCMB3V08_LOCUS8282</name>
</gene>
<dbReference type="GO" id="GO:0005911">
    <property type="term" value="C:cell-cell junction"/>
    <property type="evidence" value="ECO:0007669"/>
    <property type="project" value="TreeGrafter"/>
</dbReference>
<dbReference type="GO" id="GO:0098609">
    <property type="term" value="P:cell-cell adhesion"/>
    <property type="evidence" value="ECO:0007669"/>
    <property type="project" value="TreeGrafter"/>
</dbReference>
<dbReference type="Pfam" id="PF00041">
    <property type="entry name" value="fn3"/>
    <property type="match status" value="1"/>
</dbReference>
<dbReference type="SUPFAM" id="SSF49265">
    <property type="entry name" value="Fibronectin type III"/>
    <property type="match status" value="1"/>
</dbReference>
<dbReference type="CDD" id="cd00063">
    <property type="entry name" value="FN3"/>
    <property type="match status" value="1"/>
</dbReference>
<dbReference type="FunFam" id="2.60.40.10:FF:000405">
    <property type="entry name" value="nephrin isoform X1"/>
    <property type="match status" value="1"/>
</dbReference>
<dbReference type="EMBL" id="OE183465">
    <property type="protein sequence ID" value="CAD7575697.1"/>
    <property type="molecule type" value="Genomic_DNA"/>
</dbReference>
<evidence type="ECO:0000256" key="6">
    <source>
        <dbReference type="SAM" id="MobiDB-lite"/>
    </source>
</evidence>
<name>A0A7R9PAH9_TIMCA</name>
<evidence type="ECO:0000256" key="2">
    <source>
        <dbReference type="ARBA" id="ARBA00023136"/>
    </source>
</evidence>
<evidence type="ECO:0000256" key="1">
    <source>
        <dbReference type="ARBA" id="ARBA00004479"/>
    </source>
</evidence>
<feature type="domain" description="Ig-like" evidence="8">
    <location>
        <begin position="961"/>
        <end position="1056"/>
    </location>
</feature>
<dbReference type="SMART" id="SM00060">
    <property type="entry name" value="FN3"/>
    <property type="match status" value="1"/>
</dbReference>
<dbReference type="GO" id="GO:0050839">
    <property type="term" value="F:cell adhesion molecule binding"/>
    <property type="evidence" value="ECO:0007669"/>
    <property type="project" value="TreeGrafter"/>
</dbReference>
<dbReference type="FunFam" id="2.60.40.10:FF:001273">
    <property type="entry name" value="Hibris, isoform B"/>
    <property type="match status" value="1"/>
</dbReference>
<comment type="subcellular location">
    <subcellularLocation>
        <location evidence="1">Membrane</location>
        <topology evidence="1">Single-pass type I membrane protein</topology>
    </subcellularLocation>
</comment>
<dbReference type="InterPro" id="IPR003598">
    <property type="entry name" value="Ig_sub2"/>
</dbReference>